<dbReference type="VEuPathDB" id="FungiDB:MUCCIDRAFT_79521"/>
<comment type="subcellular location">
    <subcellularLocation>
        <location evidence="2">Nucleus</location>
    </subcellularLocation>
</comment>
<dbReference type="InterPro" id="IPR007834">
    <property type="entry name" value="DSS1_SEM1"/>
</dbReference>
<comment type="similarity">
    <text evidence="1 2">Belongs to the DSS1/SEM1 family.</text>
</comment>
<dbReference type="Proteomes" id="UP000077051">
    <property type="component" value="Unassembled WGS sequence"/>
</dbReference>
<comment type="caution">
    <text evidence="4">The sequence shown here is derived from an EMBL/GenBank/DDBJ whole genome shotgun (WGS) entry which is preliminary data.</text>
</comment>
<dbReference type="PANTHER" id="PTHR16771:SF0">
    <property type="entry name" value="26S PROTEASOME COMPLEX SUBUNIT SEM1"/>
    <property type="match status" value="1"/>
</dbReference>
<dbReference type="OrthoDB" id="2286951at2759"/>
<evidence type="ECO:0000256" key="2">
    <source>
        <dbReference type="RuleBase" id="RU369057"/>
    </source>
</evidence>
<evidence type="ECO:0000256" key="1">
    <source>
        <dbReference type="ARBA" id="ARBA00034491"/>
    </source>
</evidence>
<dbReference type="GO" id="GO:0043248">
    <property type="term" value="P:proteasome assembly"/>
    <property type="evidence" value="ECO:0007669"/>
    <property type="project" value="UniProtKB-UniRule"/>
</dbReference>
<proteinExistence type="inferred from homology"/>
<keyword evidence="2" id="KW-0539">Nucleus</keyword>
<dbReference type="SMART" id="SM01385">
    <property type="entry name" value="DSS1_SEM1"/>
    <property type="match status" value="1"/>
</dbReference>
<comment type="function">
    <text evidence="2">Component of the 26S proteasome, a multiprotein complex involved in the ATP-dependent degradation of ubiquitinated proteins.</text>
</comment>
<feature type="compositionally biased region" description="Acidic residues" evidence="3">
    <location>
        <begin position="65"/>
        <end position="96"/>
    </location>
</feature>
<gene>
    <name evidence="4" type="ORF">MUCCIDRAFT_79521</name>
</gene>
<organism evidence="4 5">
    <name type="scientific">Mucor lusitanicus CBS 277.49</name>
    <dbReference type="NCBI Taxonomy" id="747725"/>
    <lineage>
        <taxon>Eukaryota</taxon>
        <taxon>Fungi</taxon>
        <taxon>Fungi incertae sedis</taxon>
        <taxon>Mucoromycota</taxon>
        <taxon>Mucoromycotina</taxon>
        <taxon>Mucoromycetes</taxon>
        <taxon>Mucorales</taxon>
        <taxon>Mucorineae</taxon>
        <taxon>Mucoraceae</taxon>
        <taxon>Mucor</taxon>
    </lineage>
</organism>
<dbReference type="GO" id="GO:0005634">
    <property type="term" value="C:nucleus"/>
    <property type="evidence" value="ECO:0007669"/>
    <property type="project" value="UniProtKB-SubCell"/>
</dbReference>
<evidence type="ECO:0000256" key="3">
    <source>
        <dbReference type="SAM" id="MobiDB-lite"/>
    </source>
</evidence>
<keyword evidence="2" id="KW-0647">Proteasome</keyword>
<feature type="region of interest" description="Disordered" evidence="3">
    <location>
        <begin position="41"/>
        <end position="96"/>
    </location>
</feature>
<dbReference type="GO" id="GO:0000724">
    <property type="term" value="P:double-strand break repair via homologous recombination"/>
    <property type="evidence" value="ECO:0007669"/>
    <property type="project" value="TreeGrafter"/>
</dbReference>
<dbReference type="PANTHER" id="PTHR16771">
    <property type="entry name" value="26 PROTEASOME COMPLEX SUBUNIT DSS1"/>
    <property type="match status" value="1"/>
</dbReference>
<evidence type="ECO:0000313" key="5">
    <source>
        <dbReference type="Proteomes" id="UP000077051"/>
    </source>
</evidence>
<evidence type="ECO:0000313" key="4">
    <source>
        <dbReference type="EMBL" id="OAD04410.1"/>
    </source>
</evidence>
<dbReference type="Pfam" id="PF05160">
    <property type="entry name" value="DSS1_SEM1"/>
    <property type="match status" value="1"/>
</dbReference>
<dbReference type="AlphaFoldDB" id="A0A162QND0"/>
<sequence length="127" mass="14741">MTVGQSTSLYRHTLDKSLRHHIDYKLIEYLHSSFGSKKKAYASKKEQVSNNDLVENKAHGQLGALEDDDEFEEFEAEEWEEASNEDQNDDSLWDDNWDDDDVEEDFYKIVQAESTQNAKSESHSMAM</sequence>
<dbReference type="EMBL" id="AMYB01000003">
    <property type="protein sequence ID" value="OAD04410.1"/>
    <property type="molecule type" value="Genomic_DNA"/>
</dbReference>
<dbReference type="GO" id="GO:0008541">
    <property type="term" value="C:proteasome regulatory particle, lid subcomplex"/>
    <property type="evidence" value="ECO:0007669"/>
    <property type="project" value="UniProtKB-UniRule"/>
</dbReference>
<reference evidence="4 5" key="1">
    <citation type="submission" date="2015-06" db="EMBL/GenBank/DDBJ databases">
        <title>Expansion of signal transduction pathways in fungi by whole-genome duplication.</title>
        <authorList>
            <consortium name="DOE Joint Genome Institute"/>
            <person name="Corrochano L.M."/>
            <person name="Kuo A."/>
            <person name="Marcet-Houben M."/>
            <person name="Polaino S."/>
            <person name="Salamov A."/>
            <person name="Villalobos J.M."/>
            <person name="Alvarez M.I."/>
            <person name="Avalos J."/>
            <person name="Benito E.P."/>
            <person name="Benoit I."/>
            <person name="Burger G."/>
            <person name="Camino L.P."/>
            <person name="Canovas D."/>
            <person name="Cerda-Olmedo E."/>
            <person name="Cheng J.-F."/>
            <person name="Dominguez A."/>
            <person name="Elias M."/>
            <person name="Eslava A.P."/>
            <person name="Glaser F."/>
            <person name="Grimwood J."/>
            <person name="Gutierrez G."/>
            <person name="Heitman J."/>
            <person name="Henrissat B."/>
            <person name="Iturriaga E.A."/>
            <person name="Lang B.F."/>
            <person name="Lavin J.L."/>
            <person name="Lee S."/>
            <person name="Li W."/>
            <person name="Lindquist E."/>
            <person name="Lopez-Garcia S."/>
            <person name="Luque E.M."/>
            <person name="Marcos A.T."/>
            <person name="Martin J."/>
            <person name="Mccluskey K."/>
            <person name="Medina H.R."/>
            <person name="Miralles-Duran A."/>
            <person name="Miyazaki A."/>
            <person name="Munoz-Torres E."/>
            <person name="Oguiza J.A."/>
            <person name="Ohm R."/>
            <person name="Olmedo M."/>
            <person name="Orejas M."/>
            <person name="Ortiz-Castellanos L."/>
            <person name="Pisabarro A.G."/>
            <person name="Rodriguez-Romero J."/>
            <person name="Ruiz-Herrera J."/>
            <person name="Ruiz-Vazquez R."/>
            <person name="Sanz C."/>
            <person name="Schackwitz W."/>
            <person name="Schmutz J."/>
            <person name="Shahriari M."/>
            <person name="Shelest E."/>
            <person name="Silva-Franco F."/>
            <person name="Soanes D."/>
            <person name="Syed K."/>
            <person name="Tagua V.G."/>
            <person name="Talbot N.J."/>
            <person name="Thon M."/>
            <person name="De Vries R.P."/>
            <person name="Wiebenga A."/>
            <person name="Yadav J.S."/>
            <person name="Braun E.L."/>
            <person name="Baker S."/>
            <person name="Garre V."/>
            <person name="Horwitz B."/>
            <person name="Torres-Martinez S."/>
            <person name="Idnurm A."/>
            <person name="Herrera-Estrella A."/>
            <person name="Gabaldon T."/>
            <person name="Grigoriev I.V."/>
        </authorList>
    </citation>
    <scope>NUCLEOTIDE SEQUENCE [LARGE SCALE GENOMIC DNA]</scope>
    <source>
        <strain evidence="4 5">CBS 277.49</strain>
    </source>
</reference>
<protein>
    <recommendedName>
        <fullName evidence="2">26S proteasome complex subunit SEM1</fullName>
    </recommendedName>
</protein>
<name>A0A162QND0_MUCCL</name>
<accession>A0A162QND0</accession>
<keyword evidence="5" id="KW-1185">Reference proteome</keyword>
<dbReference type="GO" id="GO:0006406">
    <property type="term" value="P:mRNA export from nucleus"/>
    <property type="evidence" value="ECO:0007669"/>
    <property type="project" value="UniProtKB-UniRule"/>
</dbReference>